<dbReference type="Proteomes" id="UP000308600">
    <property type="component" value="Unassembled WGS sequence"/>
</dbReference>
<proteinExistence type="predicted"/>
<evidence type="ECO:0000313" key="2">
    <source>
        <dbReference type="Proteomes" id="UP000308600"/>
    </source>
</evidence>
<organism evidence="1 2">
    <name type="scientific">Pluteus cervinus</name>
    <dbReference type="NCBI Taxonomy" id="181527"/>
    <lineage>
        <taxon>Eukaryota</taxon>
        <taxon>Fungi</taxon>
        <taxon>Dikarya</taxon>
        <taxon>Basidiomycota</taxon>
        <taxon>Agaricomycotina</taxon>
        <taxon>Agaricomycetes</taxon>
        <taxon>Agaricomycetidae</taxon>
        <taxon>Agaricales</taxon>
        <taxon>Pluteineae</taxon>
        <taxon>Pluteaceae</taxon>
        <taxon>Pluteus</taxon>
    </lineage>
</organism>
<accession>A0ACD3A414</accession>
<protein>
    <submittedName>
        <fullName evidence="1">Uncharacterized protein</fullName>
    </submittedName>
</protein>
<gene>
    <name evidence="1" type="ORF">BDN72DRAFT_850548</name>
</gene>
<keyword evidence="2" id="KW-1185">Reference proteome</keyword>
<name>A0ACD3A414_9AGAR</name>
<dbReference type="EMBL" id="ML208783">
    <property type="protein sequence ID" value="TFK60391.1"/>
    <property type="molecule type" value="Genomic_DNA"/>
</dbReference>
<sequence>MGKNSKSEPNPVVAERKRIMKRIRKLSRRVIRLKTKYNELTLISCLPPELLLRIFFAPQSNFHKDSVATYYKWTVVTHISRSWCALALETKQLWSGVSVTTEEIQSPWADLSVKRSVPLRLDVAVIVKRRVFIPAVFDDVHRIRTLRIDITGSSNEDDRRLKPLIKWLRTTEAPVLDEFILLGSGKLERRGPRQQVNHAPFSGSLFNSVAPCLRSLQVKTFDLSLNFVPFQGITTLILHQPHGHPGILSLPALLRFLSITHLHTLDVIHVLYDEDDHDKVDDAKPIPLSSLLSLALYLPTHQCQRLLRHIVVPPSCRAEIWGHSTRKPDDPLAISPHAFMDSILSNFSSDATVFTGEMEVKVETDVIAFGLRRNV</sequence>
<evidence type="ECO:0000313" key="1">
    <source>
        <dbReference type="EMBL" id="TFK60391.1"/>
    </source>
</evidence>
<reference evidence="1 2" key="1">
    <citation type="journal article" date="2019" name="Nat. Ecol. Evol.">
        <title>Megaphylogeny resolves global patterns of mushroom evolution.</title>
        <authorList>
            <person name="Varga T."/>
            <person name="Krizsan K."/>
            <person name="Foldi C."/>
            <person name="Dima B."/>
            <person name="Sanchez-Garcia M."/>
            <person name="Sanchez-Ramirez S."/>
            <person name="Szollosi G.J."/>
            <person name="Szarkandi J.G."/>
            <person name="Papp V."/>
            <person name="Albert L."/>
            <person name="Andreopoulos W."/>
            <person name="Angelini C."/>
            <person name="Antonin V."/>
            <person name="Barry K.W."/>
            <person name="Bougher N.L."/>
            <person name="Buchanan P."/>
            <person name="Buyck B."/>
            <person name="Bense V."/>
            <person name="Catcheside P."/>
            <person name="Chovatia M."/>
            <person name="Cooper J."/>
            <person name="Damon W."/>
            <person name="Desjardin D."/>
            <person name="Finy P."/>
            <person name="Geml J."/>
            <person name="Haridas S."/>
            <person name="Hughes K."/>
            <person name="Justo A."/>
            <person name="Karasinski D."/>
            <person name="Kautmanova I."/>
            <person name="Kiss B."/>
            <person name="Kocsube S."/>
            <person name="Kotiranta H."/>
            <person name="LaButti K.M."/>
            <person name="Lechner B.E."/>
            <person name="Liimatainen K."/>
            <person name="Lipzen A."/>
            <person name="Lukacs Z."/>
            <person name="Mihaltcheva S."/>
            <person name="Morgado L.N."/>
            <person name="Niskanen T."/>
            <person name="Noordeloos M.E."/>
            <person name="Ohm R.A."/>
            <person name="Ortiz-Santana B."/>
            <person name="Ovrebo C."/>
            <person name="Racz N."/>
            <person name="Riley R."/>
            <person name="Savchenko A."/>
            <person name="Shiryaev A."/>
            <person name="Soop K."/>
            <person name="Spirin V."/>
            <person name="Szebenyi C."/>
            <person name="Tomsovsky M."/>
            <person name="Tulloss R.E."/>
            <person name="Uehling J."/>
            <person name="Grigoriev I.V."/>
            <person name="Vagvolgyi C."/>
            <person name="Papp T."/>
            <person name="Martin F.M."/>
            <person name="Miettinen O."/>
            <person name="Hibbett D.S."/>
            <person name="Nagy L.G."/>
        </authorList>
    </citation>
    <scope>NUCLEOTIDE SEQUENCE [LARGE SCALE GENOMIC DNA]</scope>
    <source>
        <strain evidence="1 2">NL-1719</strain>
    </source>
</reference>